<evidence type="ECO:0000256" key="3">
    <source>
        <dbReference type="ARBA" id="ARBA00023002"/>
    </source>
</evidence>
<dbReference type="Proteomes" id="UP000178323">
    <property type="component" value="Unassembled WGS sequence"/>
</dbReference>
<dbReference type="PANTHER" id="PTHR13887">
    <property type="entry name" value="GLUTATHIONE S-TRANSFERASE KAPPA"/>
    <property type="match status" value="1"/>
</dbReference>
<evidence type="ECO:0000313" key="10">
    <source>
        <dbReference type="Proteomes" id="UP000178323"/>
    </source>
</evidence>
<dbReference type="Gene3D" id="3.40.30.10">
    <property type="entry name" value="Glutaredoxin"/>
    <property type="match status" value="1"/>
</dbReference>
<dbReference type="STRING" id="1797985.A2Y83_03530"/>
<dbReference type="AlphaFoldDB" id="A0A1F5S5U4"/>
<evidence type="ECO:0000256" key="6">
    <source>
        <dbReference type="SAM" id="MobiDB-lite"/>
    </source>
</evidence>
<dbReference type="InterPro" id="IPR012336">
    <property type="entry name" value="Thioredoxin-like_fold"/>
</dbReference>
<proteinExistence type="inferred from homology"/>
<keyword evidence="7" id="KW-0812">Transmembrane</keyword>
<evidence type="ECO:0000256" key="7">
    <source>
        <dbReference type="SAM" id="Phobius"/>
    </source>
</evidence>
<keyword evidence="7" id="KW-1133">Transmembrane helix</keyword>
<gene>
    <name evidence="9" type="ORF">A2Y83_03530</name>
</gene>
<dbReference type="EMBL" id="MFFS01000039">
    <property type="protein sequence ID" value="OGF22078.1"/>
    <property type="molecule type" value="Genomic_DNA"/>
</dbReference>
<comment type="similarity">
    <text evidence="1">Belongs to the thioredoxin family. DsbA subfamily.</text>
</comment>
<dbReference type="InterPro" id="IPR036249">
    <property type="entry name" value="Thioredoxin-like_sf"/>
</dbReference>
<protein>
    <recommendedName>
        <fullName evidence="8">Thioredoxin domain-containing protein</fullName>
    </recommendedName>
</protein>
<dbReference type="GO" id="GO:0016491">
    <property type="term" value="F:oxidoreductase activity"/>
    <property type="evidence" value="ECO:0007669"/>
    <property type="project" value="UniProtKB-KW"/>
</dbReference>
<dbReference type="InterPro" id="IPR013766">
    <property type="entry name" value="Thioredoxin_domain"/>
</dbReference>
<feature type="compositionally biased region" description="Low complexity" evidence="6">
    <location>
        <begin position="48"/>
        <end position="57"/>
    </location>
</feature>
<sequence>MLIIGILLGIAVISTIAFFVLLFRSTKDVNPAQEQGNVKGEAAKQEEQAQAQADTQNEATVDLSRLSITLNDHVKGDKNAPVTIVLYDDMECPFCGAFEGTNKEVIDMLKQRSPGWEPVMPNLIKDYVNHGKVKIVYRHFPLSFHQNALPAAEASECAGAQGKFWEMHDKIFEINGAELSEEKFKTLARDLKLDMDKYNACIAGREMQNKIREDMQSAAALGVEGTPAAFVNGQALSGAVPYDSFRQVVEEELR</sequence>
<accession>A0A1F5S5U4</accession>
<organism evidence="9 10">
    <name type="scientific">Candidatus Falkowbacteria bacterium RBG_13_39_14</name>
    <dbReference type="NCBI Taxonomy" id="1797985"/>
    <lineage>
        <taxon>Bacteria</taxon>
        <taxon>Candidatus Falkowiibacteriota</taxon>
    </lineage>
</organism>
<keyword evidence="4" id="KW-1015">Disulfide bond</keyword>
<evidence type="ECO:0000256" key="4">
    <source>
        <dbReference type="ARBA" id="ARBA00023157"/>
    </source>
</evidence>
<dbReference type="Pfam" id="PF13462">
    <property type="entry name" value="Thioredoxin_4"/>
    <property type="match status" value="2"/>
</dbReference>
<reference evidence="9 10" key="1">
    <citation type="journal article" date="2016" name="Nat. Commun.">
        <title>Thousands of microbial genomes shed light on interconnected biogeochemical processes in an aquifer system.</title>
        <authorList>
            <person name="Anantharaman K."/>
            <person name="Brown C.T."/>
            <person name="Hug L.A."/>
            <person name="Sharon I."/>
            <person name="Castelle C.J."/>
            <person name="Probst A.J."/>
            <person name="Thomas B.C."/>
            <person name="Singh A."/>
            <person name="Wilkins M.J."/>
            <person name="Karaoz U."/>
            <person name="Brodie E.L."/>
            <person name="Williams K.H."/>
            <person name="Hubbard S.S."/>
            <person name="Banfield J.F."/>
        </authorList>
    </citation>
    <scope>NUCLEOTIDE SEQUENCE [LARGE SCALE GENOMIC DNA]</scope>
</reference>
<dbReference type="PANTHER" id="PTHR13887:SF14">
    <property type="entry name" value="DISULFIDE BOND FORMATION PROTEIN D"/>
    <property type="match status" value="1"/>
</dbReference>
<comment type="caution">
    <text evidence="9">The sequence shown here is derived from an EMBL/GenBank/DDBJ whole genome shotgun (WGS) entry which is preliminary data.</text>
</comment>
<evidence type="ECO:0000256" key="5">
    <source>
        <dbReference type="ARBA" id="ARBA00023284"/>
    </source>
</evidence>
<keyword evidence="7" id="KW-0472">Membrane</keyword>
<keyword evidence="5" id="KW-0676">Redox-active center</keyword>
<keyword evidence="3" id="KW-0560">Oxidoreductase</keyword>
<feature type="region of interest" description="Disordered" evidence="6">
    <location>
        <begin position="34"/>
        <end position="57"/>
    </location>
</feature>
<name>A0A1F5S5U4_9BACT</name>
<dbReference type="SUPFAM" id="SSF52833">
    <property type="entry name" value="Thioredoxin-like"/>
    <property type="match status" value="1"/>
</dbReference>
<evidence type="ECO:0000256" key="1">
    <source>
        <dbReference type="ARBA" id="ARBA00005791"/>
    </source>
</evidence>
<evidence type="ECO:0000313" key="9">
    <source>
        <dbReference type="EMBL" id="OGF22078.1"/>
    </source>
</evidence>
<feature type="domain" description="Thioredoxin" evidence="8">
    <location>
        <begin position="41"/>
        <end position="254"/>
    </location>
</feature>
<evidence type="ECO:0000256" key="2">
    <source>
        <dbReference type="ARBA" id="ARBA00022729"/>
    </source>
</evidence>
<keyword evidence="2" id="KW-0732">Signal</keyword>
<evidence type="ECO:0000259" key="8">
    <source>
        <dbReference type="PROSITE" id="PS51352"/>
    </source>
</evidence>
<feature type="transmembrane region" description="Helical" evidence="7">
    <location>
        <begin position="6"/>
        <end position="23"/>
    </location>
</feature>
<dbReference type="PROSITE" id="PS51352">
    <property type="entry name" value="THIOREDOXIN_2"/>
    <property type="match status" value="1"/>
</dbReference>